<dbReference type="Pfam" id="PF13577">
    <property type="entry name" value="SnoaL_4"/>
    <property type="match status" value="1"/>
</dbReference>
<dbReference type="Gene3D" id="3.10.450.50">
    <property type="match status" value="1"/>
</dbReference>
<reference evidence="2 3" key="1">
    <citation type="journal article" date="2019" name="Int. J. Syst. Evol. Microbiol.">
        <title>The Global Catalogue of Microorganisms (GCM) 10K type strain sequencing project: providing services to taxonomists for standard genome sequencing and annotation.</title>
        <authorList>
            <consortium name="The Broad Institute Genomics Platform"/>
            <consortium name="The Broad Institute Genome Sequencing Center for Infectious Disease"/>
            <person name="Wu L."/>
            <person name="Ma J."/>
        </authorList>
    </citation>
    <scope>NUCLEOTIDE SEQUENCE [LARGE SCALE GENOMIC DNA]</scope>
    <source>
        <strain evidence="2 3">JCM 14942</strain>
    </source>
</reference>
<dbReference type="InterPro" id="IPR037401">
    <property type="entry name" value="SnoaL-like"/>
</dbReference>
<evidence type="ECO:0000313" key="3">
    <source>
        <dbReference type="Proteomes" id="UP001500842"/>
    </source>
</evidence>
<protein>
    <submittedName>
        <fullName evidence="2">Nuclear transport factor 2 family protein</fullName>
    </submittedName>
</protein>
<dbReference type="Proteomes" id="UP001500842">
    <property type="component" value="Unassembled WGS sequence"/>
</dbReference>
<accession>A0ABN2B7M5</accession>
<dbReference type="EMBL" id="BAAAOR010000030">
    <property type="protein sequence ID" value="GAA1534609.1"/>
    <property type="molecule type" value="Genomic_DNA"/>
</dbReference>
<evidence type="ECO:0000313" key="2">
    <source>
        <dbReference type="EMBL" id="GAA1534609.1"/>
    </source>
</evidence>
<name>A0ABN2B7M5_9ACTN</name>
<evidence type="ECO:0000259" key="1">
    <source>
        <dbReference type="Pfam" id="PF13577"/>
    </source>
</evidence>
<dbReference type="InterPro" id="IPR032710">
    <property type="entry name" value="NTF2-like_dom_sf"/>
</dbReference>
<feature type="domain" description="SnoaL-like" evidence="1">
    <location>
        <begin position="6"/>
        <end position="132"/>
    </location>
</feature>
<sequence length="163" mass="18701">MRSMDLVAIEEIKRLKHRYFRTLDLKQWEEYADCLAADVTARYGTQAMGEPLHFDSRADVVAYMEQNLGPSVITIHIANHPEIDVDGDTAQGSWAFEDTVIVPELAVQIRGGGYYVDGYRRDPDGAWRITSTRYERIYEAMTSLTDTPSFRLIANRWDPSLEH</sequence>
<keyword evidence="3" id="KW-1185">Reference proteome</keyword>
<proteinExistence type="predicted"/>
<organism evidence="2 3">
    <name type="scientific">Nocardioides humi</name>
    <dbReference type="NCBI Taxonomy" id="449461"/>
    <lineage>
        <taxon>Bacteria</taxon>
        <taxon>Bacillati</taxon>
        <taxon>Actinomycetota</taxon>
        <taxon>Actinomycetes</taxon>
        <taxon>Propionibacteriales</taxon>
        <taxon>Nocardioidaceae</taxon>
        <taxon>Nocardioides</taxon>
    </lineage>
</organism>
<gene>
    <name evidence="2" type="ORF">GCM10009788_41820</name>
</gene>
<dbReference type="SUPFAM" id="SSF54427">
    <property type="entry name" value="NTF2-like"/>
    <property type="match status" value="1"/>
</dbReference>
<dbReference type="CDD" id="cd00531">
    <property type="entry name" value="NTF2_like"/>
    <property type="match status" value="1"/>
</dbReference>
<comment type="caution">
    <text evidence="2">The sequence shown here is derived from an EMBL/GenBank/DDBJ whole genome shotgun (WGS) entry which is preliminary data.</text>
</comment>